<feature type="signal peptide" evidence="2">
    <location>
        <begin position="1"/>
        <end position="17"/>
    </location>
</feature>
<evidence type="ECO:0000256" key="1">
    <source>
        <dbReference type="SAM" id="Phobius"/>
    </source>
</evidence>
<protein>
    <submittedName>
        <fullName evidence="3">Uncharacterized protein</fullName>
    </submittedName>
</protein>
<sequence length="281" mass="28586">MATFTVVAIYIAVLVSAIPDVAVPGSSRCGQSWDAANAACGPTCESGVDSSCPTGLQCFAGLNPNVCAPVVASSANAVCGAACVLDQDCGSLTLSCFKQLDTAICASSLNTVPGSTTTTQAVQIPLTNFSSSTIRSVVPAQTAPSKTISQASITSATSTQSQSSLPTLPSNETQIANSLYSCATAACSSFSDRSIIIQYLNGQAAECTRQGLGGAVGWAFATPTPSVAVQVDGNNSLTGPWIAIIVVVALAFIGSLVGGVYVCWFYRRGRFGGPRSTQLKN</sequence>
<proteinExistence type="predicted"/>
<reference evidence="3 4" key="1">
    <citation type="submission" date="2016-07" db="EMBL/GenBank/DDBJ databases">
        <title>Pervasive Adenine N6-methylation of Active Genes in Fungi.</title>
        <authorList>
            <consortium name="DOE Joint Genome Institute"/>
            <person name="Mondo S.J."/>
            <person name="Dannebaum R.O."/>
            <person name="Kuo R.C."/>
            <person name="Labutti K."/>
            <person name="Haridas S."/>
            <person name="Kuo A."/>
            <person name="Salamov A."/>
            <person name="Ahrendt S.R."/>
            <person name="Lipzen A."/>
            <person name="Sullivan W."/>
            <person name="Andreopoulos W.B."/>
            <person name="Clum A."/>
            <person name="Lindquist E."/>
            <person name="Daum C."/>
            <person name="Ramamoorthy G.K."/>
            <person name="Gryganskyi A."/>
            <person name="Culley D."/>
            <person name="Magnuson J.K."/>
            <person name="James T.Y."/>
            <person name="O'Malley M.A."/>
            <person name="Stajich J.E."/>
            <person name="Spatafora J.W."/>
            <person name="Visel A."/>
            <person name="Grigoriev I.V."/>
        </authorList>
    </citation>
    <scope>NUCLEOTIDE SEQUENCE [LARGE SCALE GENOMIC DNA]</scope>
    <source>
        <strain evidence="3 4">JEL800</strain>
    </source>
</reference>
<dbReference type="EMBL" id="MCGO01000024">
    <property type="protein sequence ID" value="ORY43704.1"/>
    <property type="molecule type" value="Genomic_DNA"/>
</dbReference>
<comment type="caution">
    <text evidence="3">The sequence shown here is derived from an EMBL/GenBank/DDBJ whole genome shotgun (WGS) entry which is preliminary data.</text>
</comment>
<dbReference type="AlphaFoldDB" id="A0A1Y2CA17"/>
<evidence type="ECO:0000313" key="3">
    <source>
        <dbReference type="EMBL" id="ORY43704.1"/>
    </source>
</evidence>
<evidence type="ECO:0000256" key="2">
    <source>
        <dbReference type="SAM" id="SignalP"/>
    </source>
</evidence>
<accession>A0A1Y2CA17</accession>
<organism evidence="3 4">
    <name type="scientific">Rhizoclosmatium globosum</name>
    <dbReference type="NCBI Taxonomy" id="329046"/>
    <lineage>
        <taxon>Eukaryota</taxon>
        <taxon>Fungi</taxon>
        <taxon>Fungi incertae sedis</taxon>
        <taxon>Chytridiomycota</taxon>
        <taxon>Chytridiomycota incertae sedis</taxon>
        <taxon>Chytridiomycetes</taxon>
        <taxon>Chytridiales</taxon>
        <taxon>Chytriomycetaceae</taxon>
        <taxon>Rhizoclosmatium</taxon>
    </lineage>
</organism>
<keyword evidence="2" id="KW-0732">Signal</keyword>
<keyword evidence="1" id="KW-0812">Transmembrane</keyword>
<feature type="chain" id="PRO_5010984746" evidence="2">
    <location>
        <begin position="18"/>
        <end position="281"/>
    </location>
</feature>
<evidence type="ECO:0000313" key="4">
    <source>
        <dbReference type="Proteomes" id="UP000193642"/>
    </source>
</evidence>
<gene>
    <name evidence="3" type="ORF">BCR33DRAFT_717365</name>
</gene>
<keyword evidence="1" id="KW-0472">Membrane</keyword>
<feature type="transmembrane region" description="Helical" evidence="1">
    <location>
        <begin position="241"/>
        <end position="266"/>
    </location>
</feature>
<name>A0A1Y2CA17_9FUNG</name>
<keyword evidence="1" id="KW-1133">Transmembrane helix</keyword>
<keyword evidence="4" id="KW-1185">Reference proteome</keyword>
<dbReference type="Proteomes" id="UP000193642">
    <property type="component" value="Unassembled WGS sequence"/>
</dbReference>